<dbReference type="RefSeq" id="WP_057427732.1">
    <property type="nucleotide sequence ID" value="NZ_LJRI01001048.1"/>
</dbReference>
<name>A0A0Q0GN84_PSESX</name>
<dbReference type="PATRIC" id="fig|264459.3.peg.7147"/>
<evidence type="ECO:0000313" key="1">
    <source>
        <dbReference type="EMBL" id="KPY78054.1"/>
    </source>
</evidence>
<protein>
    <submittedName>
        <fullName evidence="1">Uncharacterized protein</fullName>
    </submittedName>
</protein>
<gene>
    <name evidence="1" type="ORF">ALO94_04609</name>
</gene>
<sequence length="97" mass="11226">MEKSEKAMEIRAWHLLLEDDSYRLDQPDDFYRTLINRADELVLREIISLEEWQRLKDAADAVYAKTLQSLAAQQRDRLDTVAIDLCIDAAQSTSSPK</sequence>
<evidence type="ECO:0000313" key="2">
    <source>
        <dbReference type="Proteomes" id="UP000050384"/>
    </source>
</evidence>
<accession>A0A0Q0GN84</accession>
<dbReference type="AlphaFoldDB" id="A0A0Q0GN84"/>
<comment type="caution">
    <text evidence="1">The sequence shown here is derived from an EMBL/GenBank/DDBJ whole genome shotgun (WGS) entry which is preliminary data.</text>
</comment>
<proteinExistence type="predicted"/>
<organism evidence="1 2">
    <name type="scientific">Pseudomonas syringae pv. spinaceae</name>
    <dbReference type="NCBI Taxonomy" id="264459"/>
    <lineage>
        <taxon>Bacteria</taxon>
        <taxon>Pseudomonadati</taxon>
        <taxon>Pseudomonadota</taxon>
        <taxon>Gammaproteobacteria</taxon>
        <taxon>Pseudomonadales</taxon>
        <taxon>Pseudomonadaceae</taxon>
        <taxon>Pseudomonas</taxon>
        <taxon>Pseudomonas syringae</taxon>
    </lineage>
</organism>
<dbReference type="EMBL" id="LJRI01001048">
    <property type="protein sequence ID" value="KPY78054.1"/>
    <property type="molecule type" value="Genomic_DNA"/>
</dbReference>
<dbReference type="Proteomes" id="UP000050384">
    <property type="component" value="Unassembled WGS sequence"/>
</dbReference>
<reference evidence="1 2" key="1">
    <citation type="submission" date="2015-09" db="EMBL/GenBank/DDBJ databases">
        <title>Genome announcement of multiple Pseudomonas syringae strains.</title>
        <authorList>
            <person name="Thakur S."/>
            <person name="Wang P.W."/>
            <person name="Gong Y."/>
            <person name="Weir B.S."/>
            <person name="Guttman D.S."/>
        </authorList>
    </citation>
    <scope>NUCLEOTIDE SEQUENCE [LARGE SCALE GENOMIC DNA]</scope>
    <source>
        <strain evidence="1 2">ICMP16929</strain>
    </source>
</reference>